<dbReference type="EMBL" id="BARU01034308">
    <property type="protein sequence ID" value="GAH62743.1"/>
    <property type="molecule type" value="Genomic_DNA"/>
</dbReference>
<feature type="non-terminal residue" evidence="1">
    <location>
        <position position="121"/>
    </location>
</feature>
<evidence type="ECO:0008006" key="2">
    <source>
        <dbReference type="Google" id="ProtNLM"/>
    </source>
</evidence>
<reference evidence="1" key="1">
    <citation type="journal article" date="2014" name="Front. Microbiol.">
        <title>High frequency of phylogenetically diverse reductive dehalogenase-homologous genes in deep subseafloor sedimentary metagenomes.</title>
        <authorList>
            <person name="Kawai M."/>
            <person name="Futagami T."/>
            <person name="Toyoda A."/>
            <person name="Takaki Y."/>
            <person name="Nishi S."/>
            <person name="Hori S."/>
            <person name="Arai W."/>
            <person name="Tsubouchi T."/>
            <person name="Morono Y."/>
            <person name="Uchiyama I."/>
            <person name="Ito T."/>
            <person name="Fujiyama A."/>
            <person name="Inagaki F."/>
            <person name="Takami H."/>
        </authorList>
    </citation>
    <scope>NUCLEOTIDE SEQUENCE</scope>
    <source>
        <strain evidence="1">Expedition CK06-06</strain>
    </source>
</reference>
<dbReference type="SUPFAM" id="SSF53335">
    <property type="entry name" value="S-adenosyl-L-methionine-dependent methyltransferases"/>
    <property type="match status" value="1"/>
</dbReference>
<comment type="caution">
    <text evidence="1">The sequence shown here is derived from an EMBL/GenBank/DDBJ whole genome shotgun (WGS) entry which is preliminary data.</text>
</comment>
<gene>
    <name evidence="1" type="ORF">S03H2_53868</name>
</gene>
<proteinExistence type="predicted"/>
<name>X1IYX6_9ZZZZ</name>
<sequence length="121" mass="13992">MDIINNKELNRLRTIIERNRVAFTDVANIQQLQVGYDVRADNYDKESQSRQDKVHQTTSTDRFFLEELRGLISGKGIAYLDVGCADGRRTKRFSNELEDFCQIDRLNAIDYSREMVAQAQG</sequence>
<dbReference type="AlphaFoldDB" id="X1IYX6"/>
<dbReference type="InterPro" id="IPR029063">
    <property type="entry name" value="SAM-dependent_MTases_sf"/>
</dbReference>
<protein>
    <recommendedName>
        <fullName evidence="2">Methyltransferase domain-containing protein</fullName>
    </recommendedName>
</protein>
<accession>X1IYX6</accession>
<evidence type="ECO:0000313" key="1">
    <source>
        <dbReference type="EMBL" id="GAH62743.1"/>
    </source>
</evidence>
<organism evidence="1">
    <name type="scientific">marine sediment metagenome</name>
    <dbReference type="NCBI Taxonomy" id="412755"/>
    <lineage>
        <taxon>unclassified sequences</taxon>
        <taxon>metagenomes</taxon>
        <taxon>ecological metagenomes</taxon>
    </lineage>
</organism>
<dbReference type="Gene3D" id="3.40.50.150">
    <property type="entry name" value="Vaccinia Virus protein VP39"/>
    <property type="match status" value="1"/>
</dbReference>